<dbReference type="Gene3D" id="3.60.10.10">
    <property type="entry name" value="Endonuclease/exonuclease/phosphatase"/>
    <property type="match status" value="1"/>
</dbReference>
<dbReference type="SUPFAM" id="SSF56219">
    <property type="entry name" value="DNase I-like"/>
    <property type="match status" value="1"/>
</dbReference>
<comment type="caution">
    <text evidence="1">The sequence shown here is derived from an EMBL/GenBank/DDBJ whole genome shotgun (WGS) entry which is preliminary data.</text>
</comment>
<organism evidence="1 2">
    <name type="scientific">Lactuca sativa</name>
    <name type="common">Garden lettuce</name>
    <dbReference type="NCBI Taxonomy" id="4236"/>
    <lineage>
        <taxon>Eukaryota</taxon>
        <taxon>Viridiplantae</taxon>
        <taxon>Streptophyta</taxon>
        <taxon>Embryophyta</taxon>
        <taxon>Tracheophyta</taxon>
        <taxon>Spermatophyta</taxon>
        <taxon>Magnoliopsida</taxon>
        <taxon>eudicotyledons</taxon>
        <taxon>Gunneridae</taxon>
        <taxon>Pentapetalae</taxon>
        <taxon>asterids</taxon>
        <taxon>campanulids</taxon>
        <taxon>Asterales</taxon>
        <taxon>Asteraceae</taxon>
        <taxon>Cichorioideae</taxon>
        <taxon>Cichorieae</taxon>
        <taxon>Lactucinae</taxon>
        <taxon>Lactuca</taxon>
    </lineage>
</organism>
<gene>
    <name evidence="1" type="ORF">LSAT_V11C700367950</name>
</gene>
<name>A0A9R1UWX4_LACSA</name>
<dbReference type="Proteomes" id="UP000235145">
    <property type="component" value="Unassembled WGS sequence"/>
</dbReference>
<evidence type="ECO:0000313" key="1">
    <source>
        <dbReference type="EMBL" id="KAJ0195013.1"/>
    </source>
</evidence>
<protein>
    <recommendedName>
        <fullName evidence="3">Endonuclease/exonuclease/phosphatase domain-containing protein</fullName>
    </recommendedName>
</protein>
<dbReference type="PANTHER" id="PTHR33710:SF64">
    <property type="entry name" value="ENDONUCLEASE_EXONUCLEASE_PHOSPHATASE DOMAIN-CONTAINING PROTEIN"/>
    <property type="match status" value="1"/>
</dbReference>
<dbReference type="EMBL" id="NBSK02000007">
    <property type="protein sequence ID" value="KAJ0195013.1"/>
    <property type="molecule type" value="Genomic_DNA"/>
</dbReference>
<dbReference type="AlphaFoldDB" id="A0A9R1UWX4"/>
<dbReference type="PANTHER" id="PTHR33710">
    <property type="entry name" value="BNAC02G09200D PROTEIN"/>
    <property type="match status" value="1"/>
</dbReference>
<reference evidence="1 2" key="1">
    <citation type="journal article" date="2017" name="Nat. Commun.">
        <title>Genome assembly with in vitro proximity ligation data and whole-genome triplication in lettuce.</title>
        <authorList>
            <person name="Reyes-Chin-Wo S."/>
            <person name="Wang Z."/>
            <person name="Yang X."/>
            <person name="Kozik A."/>
            <person name="Arikit S."/>
            <person name="Song C."/>
            <person name="Xia L."/>
            <person name="Froenicke L."/>
            <person name="Lavelle D.O."/>
            <person name="Truco M.J."/>
            <person name="Xia R."/>
            <person name="Zhu S."/>
            <person name="Xu C."/>
            <person name="Xu H."/>
            <person name="Xu X."/>
            <person name="Cox K."/>
            <person name="Korf I."/>
            <person name="Meyers B.C."/>
            <person name="Michelmore R.W."/>
        </authorList>
    </citation>
    <scope>NUCLEOTIDE SEQUENCE [LARGE SCALE GENOMIC DNA]</scope>
    <source>
        <strain evidence="2">cv. Salinas</strain>
        <tissue evidence="1">Seedlings</tissue>
    </source>
</reference>
<keyword evidence="2" id="KW-1185">Reference proteome</keyword>
<evidence type="ECO:0008006" key="3">
    <source>
        <dbReference type="Google" id="ProtNLM"/>
    </source>
</evidence>
<dbReference type="InterPro" id="IPR036691">
    <property type="entry name" value="Endo/exonu/phosph_ase_sf"/>
</dbReference>
<evidence type="ECO:0000313" key="2">
    <source>
        <dbReference type="Proteomes" id="UP000235145"/>
    </source>
</evidence>
<accession>A0A9R1UWX4</accession>
<sequence length="238" mass="27136">MDDDHSSTGLCASSEVEKTLEIGKLLDSKWMVGRSGGLVCIWDPLSFQEKQWLMMGNFSETRCVDDRFPATACDSGVIIFNEFIRDAQLIEYNVGGIRFTRISEDGTTLSKIDRFFACVNFFNPWLTASVTMLPREYSNHCPLVFLSSSTDYGPSPFRFYNYWLLDDSITPLVRNAWEFACVWARADSKLAAKLRVVKFALKAWKSMTHNCEENEIWVLKEKICHTPEPKSTTETSGC</sequence>
<proteinExistence type="predicted"/>